<accession>A0A081BDF8</accession>
<gene>
    <name evidence="2" type="ORF">M2A_2575</name>
</gene>
<keyword evidence="3" id="KW-1185">Reference proteome</keyword>
<feature type="signal peptide" evidence="1">
    <location>
        <begin position="1"/>
        <end position="24"/>
    </location>
</feature>
<dbReference type="RefSeq" id="WP_052379469.1">
    <property type="nucleotide sequence ID" value="NZ_BBIO01000014.1"/>
</dbReference>
<feature type="chain" id="PRO_5001754998" evidence="1">
    <location>
        <begin position="25"/>
        <end position="195"/>
    </location>
</feature>
<reference evidence="2 3" key="1">
    <citation type="submission" date="2014-07" db="EMBL/GenBank/DDBJ databases">
        <title>Tepidicaulis marinum gen. nov., sp. nov., a novel marine bacterium denitrifying nitrate to nitrous oxide strictly under microaerobic conditions.</title>
        <authorList>
            <person name="Takeuchi M."/>
            <person name="Yamagishi T."/>
            <person name="Kamagata Y."/>
            <person name="Oshima K."/>
            <person name="Hattori M."/>
            <person name="Katayama T."/>
            <person name="Hanada S."/>
            <person name="Tamaki H."/>
            <person name="Marumo K."/>
            <person name="Maeda H."/>
            <person name="Nedachi M."/>
            <person name="Iwasaki W."/>
            <person name="Suwa Y."/>
            <person name="Sakata S."/>
        </authorList>
    </citation>
    <scope>NUCLEOTIDE SEQUENCE [LARGE SCALE GENOMIC DNA]</scope>
    <source>
        <strain evidence="2 3">MA2</strain>
    </source>
</reference>
<dbReference type="AlphaFoldDB" id="A0A081BDF8"/>
<proteinExistence type="predicted"/>
<comment type="caution">
    <text evidence="2">The sequence shown here is derived from an EMBL/GenBank/DDBJ whole genome shotgun (WGS) entry which is preliminary data.</text>
</comment>
<dbReference type="STRING" id="1333998.M2A_2575"/>
<sequence>MRKQISAIAAIIAGCLISGGGLQAAPSSAYSDIALDKCALLEAEPEFGSALWRCDGIAGYDIFLREGDLRFYIAFGRDGAFPGTHGQTLAPFNRLGAKLEWRLDEEGQPFATIVRYFVDRGSHQAAIEPLPDGQVLVVSKFEEGESCHMAFIDALETPDANMVARNVADERSAHFVCRSDAPDLEGVVGEDLGIR</sequence>
<dbReference type="Proteomes" id="UP000028702">
    <property type="component" value="Unassembled WGS sequence"/>
</dbReference>
<dbReference type="EMBL" id="BBIO01000014">
    <property type="protein sequence ID" value="GAK46076.1"/>
    <property type="molecule type" value="Genomic_DNA"/>
</dbReference>
<organism evidence="2 3">
    <name type="scientific">Tepidicaulis marinus</name>
    <dbReference type="NCBI Taxonomy" id="1333998"/>
    <lineage>
        <taxon>Bacteria</taxon>
        <taxon>Pseudomonadati</taxon>
        <taxon>Pseudomonadota</taxon>
        <taxon>Alphaproteobacteria</taxon>
        <taxon>Hyphomicrobiales</taxon>
        <taxon>Parvibaculaceae</taxon>
        <taxon>Tepidicaulis</taxon>
    </lineage>
</organism>
<dbReference type="eggNOG" id="ENOG5030UZ1">
    <property type="taxonomic scope" value="Bacteria"/>
</dbReference>
<evidence type="ECO:0000256" key="1">
    <source>
        <dbReference type="SAM" id="SignalP"/>
    </source>
</evidence>
<evidence type="ECO:0000313" key="2">
    <source>
        <dbReference type="EMBL" id="GAK46076.1"/>
    </source>
</evidence>
<name>A0A081BDF8_9HYPH</name>
<dbReference type="PROSITE" id="PS51257">
    <property type="entry name" value="PROKAR_LIPOPROTEIN"/>
    <property type="match status" value="1"/>
</dbReference>
<evidence type="ECO:0000313" key="3">
    <source>
        <dbReference type="Proteomes" id="UP000028702"/>
    </source>
</evidence>
<protein>
    <submittedName>
        <fullName evidence="2">Conserved protein</fullName>
    </submittedName>
</protein>
<keyword evidence="1" id="KW-0732">Signal</keyword>